<reference evidence="9 10" key="1">
    <citation type="submission" date="2019-07" db="EMBL/GenBank/DDBJ databases">
        <title>Whole genome shotgun sequence of Skermanella aerolata NBRC 106429.</title>
        <authorList>
            <person name="Hosoyama A."/>
            <person name="Uohara A."/>
            <person name="Ohji S."/>
            <person name="Ichikawa N."/>
        </authorList>
    </citation>
    <scope>NUCLEOTIDE SEQUENCE [LARGE SCALE GENOMIC DNA]</scope>
    <source>
        <strain evidence="9 10">NBRC 106429</strain>
    </source>
</reference>
<evidence type="ECO:0000259" key="8">
    <source>
        <dbReference type="SMART" id="SM00968"/>
    </source>
</evidence>
<evidence type="ECO:0000256" key="5">
    <source>
        <dbReference type="ARBA" id="ARBA00023054"/>
    </source>
</evidence>
<comment type="domain">
    <text evidence="7">Contains large globular domains required for ATP hydrolysis at each terminus and a third globular domain forming a flexible hinge near the middle of the molecule. These domains are separated by coiled-coil structures.</text>
</comment>
<dbReference type="Pfam" id="PF06470">
    <property type="entry name" value="SMC_hinge"/>
    <property type="match status" value="1"/>
</dbReference>
<dbReference type="InterPro" id="IPR027417">
    <property type="entry name" value="P-loop_NTPase"/>
</dbReference>
<dbReference type="PIRSF" id="PIRSF005719">
    <property type="entry name" value="SMC"/>
    <property type="match status" value="1"/>
</dbReference>
<name>A0A512DYX5_9PROT</name>
<comment type="subcellular location">
    <subcellularLocation>
        <location evidence="1 7">Cytoplasm</location>
    </subcellularLocation>
</comment>
<dbReference type="EMBL" id="BJYZ01000030">
    <property type="protein sequence ID" value="GEO41687.1"/>
    <property type="molecule type" value="Genomic_DNA"/>
</dbReference>
<dbReference type="GO" id="GO:0005737">
    <property type="term" value="C:cytoplasm"/>
    <property type="evidence" value="ECO:0007669"/>
    <property type="project" value="UniProtKB-SubCell"/>
</dbReference>
<dbReference type="AlphaFoldDB" id="A0A512DYX5"/>
<keyword evidence="10" id="KW-1185">Reference proteome</keyword>
<dbReference type="PANTHER" id="PTHR43977">
    <property type="entry name" value="STRUCTURAL MAINTENANCE OF CHROMOSOMES PROTEIN 3"/>
    <property type="match status" value="1"/>
</dbReference>
<dbReference type="Proteomes" id="UP000321523">
    <property type="component" value="Unassembled WGS sequence"/>
</dbReference>
<keyword evidence="5 7" id="KW-0175">Coiled coil</keyword>
<dbReference type="NCBIfam" id="TIGR02168">
    <property type="entry name" value="SMC_prok_B"/>
    <property type="match status" value="1"/>
</dbReference>
<dbReference type="CDD" id="cd03278">
    <property type="entry name" value="ABC_SMC_barmotin"/>
    <property type="match status" value="1"/>
</dbReference>
<feature type="coiled-coil region" evidence="7">
    <location>
        <begin position="950"/>
        <end position="977"/>
    </location>
</feature>
<dbReference type="GO" id="GO:0003677">
    <property type="term" value="F:DNA binding"/>
    <property type="evidence" value="ECO:0007669"/>
    <property type="project" value="UniProtKB-UniRule"/>
</dbReference>
<dbReference type="GO" id="GO:0005694">
    <property type="term" value="C:chromosome"/>
    <property type="evidence" value="ECO:0007669"/>
    <property type="project" value="InterPro"/>
</dbReference>
<comment type="subunit">
    <text evidence="7">Homodimer.</text>
</comment>
<keyword evidence="6 7" id="KW-0238">DNA-binding</keyword>
<evidence type="ECO:0000313" key="10">
    <source>
        <dbReference type="Proteomes" id="UP000321523"/>
    </source>
</evidence>
<dbReference type="GO" id="GO:0006260">
    <property type="term" value="P:DNA replication"/>
    <property type="evidence" value="ECO:0007669"/>
    <property type="project" value="UniProtKB-UniRule"/>
</dbReference>
<sequence length="1153" mass="125294">MQFVKLRISGFKSFVDQTELVIEPGMTGIVGPNGCGKSNLVEALRWVMGETSAKKMRGDDMDDVIFGGTDKRPARNIAEVCLGVDNASRTAPAGFNDFDELDIQRRIERGSGSDYRINGKLVRARDVQLLFADNASGANSPALVSQGRIGTIINSKPTERRVLLEEAAGITGLHSRRHEAELRLKAAEANLLRLDDVIVTMDAQLGTLKKQARQASRYRTISEQIRKTEAVLLHLRWVAAEGALAASRLAFNDAEVTVRDHMQAVAAETTQREADSEGLPKLRQAEAQAAQALQRLVIAREALDAEEKRVAEARNANQRRLAQVATDLARERALAEDAGTALTRLTDEREALVEEQGDEAAVEESARESLEEAREAVEALDRELTALTERTAADEGRRAALLRQAGELDQRLATATKRLDEQKRQRAALEAEIASRPDMATAEEAVAAAEEALDMARERAEVAEQAKATAETAQARLREVQQAADGTRAKLKAEASALAELLESGSGDLFPPLIDAVTVAPDYEVAIAAALGDDLTAPLDEAAAVHWRTMPDLDDVAALPPGVEPLASRVTAPPALKRCLGHIGVVADTAQGDALAAQLSPGQILVTRDGASWRWDGLSVVAGAPTAAAIRLKQRNRLAELRQELDAAEDTAAEAREAFEQARGQAADAAAQERRCRDAMRDAFSTVARSRDHHAKLAQAAAATASRLTALTEAVERLETDRREAQAQVAQARATLEALPEAGEARGRVAELRADLAERRGELAGRQNALDRLLREAQARRQRLGAIEAEQRGWTNRSAGADERLAELMERAEAAKAELEELATRPDEIEAERADLLNRIADAERTRKRASDTLKEAEVKLAATEKRLRQAEADLGDAREARVRAEAAVAAARQTLNAVRERIAERLECAPEQTAALADMSPTEPRPDPHQIEAKLEKLVRERETMGPVNLLAEAEAAELDQQIAGMQNERADLVAAIGRLRQGISSLNKEARERLLASFDIVDKHFQDMFVRLFGGGKAYLKLTEAEDPLDAGLEIYASPPGKRLQVLSLLSGGEQALTALSLLFAVFLTNPAPICVLDEVDAPLDEANVDRFCTLVEEMARAGATRFLIITHHRLTMARMDRLFGVTMGERGVSQLVSVDLRRAEELRGAA</sequence>
<evidence type="ECO:0000256" key="6">
    <source>
        <dbReference type="ARBA" id="ARBA00023125"/>
    </source>
</evidence>
<evidence type="ECO:0000256" key="1">
    <source>
        <dbReference type="ARBA" id="ARBA00004496"/>
    </source>
</evidence>
<keyword evidence="2 7" id="KW-0963">Cytoplasm</keyword>
<evidence type="ECO:0000256" key="2">
    <source>
        <dbReference type="ARBA" id="ARBA00022490"/>
    </source>
</evidence>
<feature type="coiled-coil region" evidence="7">
    <location>
        <begin position="770"/>
        <end position="902"/>
    </location>
</feature>
<evidence type="ECO:0000256" key="7">
    <source>
        <dbReference type="HAMAP-Rule" id="MF_01894"/>
    </source>
</evidence>
<dbReference type="SMART" id="SM00968">
    <property type="entry name" value="SMC_hinge"/>
    <property type="match status" value="1"/>
</dbReference>
<keyword evidence="4 7" id="KW-0067">ATP-binding</keyword>
<evidence type="ECO:0000256" key="4">
    <source>
        <dbReference type="ARBA" id="ARBA00022840"/>
    </source>
</evidence>
<dbReference type="Gene3D" id="3.40.50.300">
    <property type="entry name" value="P-loop containing nucleotide triphosphate hydrolases"/>
    <property type="match status" value="2"/>
</dbReference>
<feature type="coiled-coil region" evidence="7">
    <location>
        <begin position="282"/>
        <end position="490"/>
    </location>
</feature>
<dbReference type="InterPro" id="IPR010935">
    <property type="entry name" value="SMC_hinge"/>
</dbReference>
<feature type="domain" description="SMC hinge" evidence="8">
    <location>
        <begin position="507"/>
        <end position="596"/>
    </location>
</feature>
<dbReference type="InterPro" id="IPR011890">
    <property type="entry name" value="SMC_prok"/>
</dbReference>
<dbReference type="SUPFAM" id="SSF52540">
    <property type="entry name" value="P-loop containing nucleoside triphosphate hydrolases"/>
    <property type="match status" value="1"/>
</dbReference>
<dbReference type="OrthoDB" id="9808768at2"/>
<dbReference type="Gene3D" id="1.10.287.1490">
    <property type="match status" value="1"/>
</dbReference>
<protein>
    <recommendedName>
        <fullName evidence="7">Chromosome partition protein Smc</fullName>
    </recommendedName>
</protein>
<dbReference type="HAMAP" id="MF_01894">
    <property type="entry name" value="Smc_prok"/>
    <property type="match status" value="1"/>
</dbReference>
<dbReference type="FunFam" id="3.40.50.300:FF:000901">
    <property type="entry name" value="Chromosome partition protein Smc"/>
    <property type="match status" value="1"/>
</dbReference>
<dbReference type="InterPro" id="IPR003395">
    <property type="entry name" value="RecF/RecN/SMC_N"/>
</dbReference>
<dbReference type="GO" id="GO:0016887">
    <property type="term" value="F:ATP hydrolysis activity"/>
    <property type="evidence" value="ECO:0007669"/>
    <property type="project" value="InterPro"/>
</dbReference>
<dbReference type="SUPFAM" id="SSF57997">
    <property type="entry name" value="Tropomyosin"/>
    <property type="match status" value="1"/>
</dbReference>
<comment type="caution">
    <text evidence="9">The sequence shown here is derived from an EMBL/GenBank/DDBJ whole genome shotgun (WGS) entry which is preliminary data.</text>
</comment>
<gene>
    <name evidence="7 9" type="primary">smc</name>
    <name evidence="9" type="ORF">SAE02_58350</name>
</gene>
<feature type="coiled-coil region" evidence="7">
    <location>
        <begin position="631"/>
        <end position="672"/>
    </location>
</feature>
<feature type="binding site" evidence="7">
    <location>
        <begin position="32"/>
        <end position="39"/>
    </location>
    <ligand>
        <name>ATP</name>
        <dbReference type="ChEBI" id="CHEBI:30616"/>
    </ligand>
</feature>
<comment type="function">
    <text evidence="7">Required for chromosome condensation and partitioning.</text>
</comment>
<organism evidence="9 10">
    <name type="scientific">Skermanella aerolata</name>
    <dbReference type="NCBI Taxonomy" id="393310"/>
    <lineage>
        <taxon>Bacteria</taxon>
        <taxon>Pseudomonadati</taxon>
        <taxon>Pseudomonadota</taxon>
        <taxon>Alphaproteobacteria</taxon>
        <taxon>Rhodospirillales</taxon>
        <taxon>Azospirillaceae</taxon>
        <taxon>Skermanella</taxon>
    </lineage>
</organism>
<feature type="coiled-coil region" evidence="7">
    <location>
        <begin position="170"/>
        <end position="197"/>
    </location>
</feature>
<dbReference type="SUPFAM" id="SSF75553">
    <property type="entry name" value="Smc hinge domain"/>
    <property type="match status" value="1"/>
</dbReference>
<feature type="coiled-coil region" evidence="7">
    <location>
        <begin position="708"/>
        <end position="735"/>
    </location>
</feature>
<dbReference type="RefSeq" id="WP_044434307.1">
    <property type="nucleotide sequence ID" value="NZ_BJYZ01000030.1"/>
</dbReference>
<proteinExistence type="inferred from homology"/>
<evidence type="ECO:0000256" key="3">
    <source>
        <dbReference type="ARBA" id="ARBA00022741"/>
    </source>
</evidence>
<dbReference type="Pfam" id="PF02463">
    <property type="entry name" value="SMC_N"/>
    <property type="match status" value="1"/>
</dbReference>
<dbReference type="InterPro" id="IPR036277">
    <property type="entry name" value="SMC_hinge_sf"/>
</dbReference>
<dbReference type="GO" id="GO:0007062">
    <property type="term" value="P:sister chromatid cohesion"/>
    <property type="evidence" value="ECO:0007669"/>
    <property type="project" value="InterPro"/>
</dbReference>
<dbReference type="InterPro" id="IPR024704">
    <property type="entry name" value="SMC"/>
</dbReference>
<accession>A0A512DYX5</accession>
<evidence type="ECO:0000313" key="9">
    <source>
        <dbReference type="EMBL" id="GEO41687.1"/>
    </source>
</evidence>
<dbReference type="GO" id="GO:0005524">
    <property type="term" value="F:ATP binding"/>
    <property type="evidence" value="ECO:0007669"/>
    <property type="project" value="UniProtKB-UniRule"/>
</dbReference>
<comment type="similarity">
    <text evidence="7">Belongs to the SMC family.</text>
</comment>
<dbReference type="GO" id="GO:0030261">
    <property type="term" value="P:chromosome condensation"/>
    <property type="evidence" value="ECO:0007669"/>
    <property type="project" value="InterPro"/>
</dbReference>
<keyword evidence="3 7" id="KW-0547">Nucleotide-binding</keyword>
<dbReference type="GO" id="GO:0007059">
    <property type="term" value="P:chromosome segregation"/>
    <property type="evidence" value="ECO:0007669"/>
    <property type="project" value="UniProtKB-UniRule"/>
</dbReference>